<keyword evidence="2" id="KW-0812">Transmembrane</keyword>
<dbReference type="AlphaFoldDB" id="A0A6N8F7W7"/>
<dbReference type="InterPro" id="IPR031982">
    <property type="entry name" value="PilE-like"/>
</dbReference>
<dbReference type="RefSeq" id="WP_155694290.1">
    <property type="nucleotide sequence ID" value="NZ_BAAAFQ010000006.1"/>
</dbReference>
<dbReference type="InterPro" id="IPR000983">
    <property type="entry name" value="Bac_GSPG_pilin"/>
</dbReference>
<dbReference type="InterPro" id="IPR012902">
    <property type="entry name" value="N_methyl_site"/>
</dbReference>
<dbReference type="SUPFAM" id="SSF54523">
    <property type="entry name" value="Pili subunits"/>
    <property type="match status" value="1"/>
</dbReference>
<feature type="transmembrane region" description="Helical" evidence="2">
    <location>
        <begin position="12"/>
        <end position="32"/>
    </location>
</feature>
<dbReference type="EMBL" id="WOCD01000001">
    <property type="protein sequence ID" value="MUH71509.1"/>
    <property type="molecule type" value="Genomic_DNA"/>
</dbReference>
<dbReference type="Pfam" id="PF07963">
    <property type="entry name" value="N_methyl"/>
    <property type="match status" value="1"/>
</dbReference>
<dbReference type="PRINTS" id="PR00813">
    <property type="entry name" value="BCTERIALGSPG"/>
</dbReference>
<sequence>MSCNKNRGFTLIEMLVTLAIIGILASVIYPSYTRYVVSSYRAQAQADMLEFATAMEKHKATTFSYKGAAGSKSSPSDTGEPWVFVGHSPADGAAADRRYTLTIEAVANNGRSYEIKATPKHTGSSDPMADGMMSIFSDGRKAYDADKDGAYAADEYCWSC</sequence>
<name>A0A6N8F7W7_9GAMM</name>
<dbReference type="OrthoDB" id="5296638at2"/>
<keyword evidence="1" id="KW-0488">Methylation</keyword>
<dbReference type="PANTHER" id="PTHR30093">
    <property type="entry name" value="GENERAL SECRETION PATHWAY PROTEIN G"/>
    <property type="match status" value="1"/>
</dbReference>
<accession>A0A6N8F7W7</accession>
<protein>
    <submittedName>
        <fullName evidence="3">Prepilin-type N-terminal cleavage/methylation domain-containing protein</fullName>
    </submittedName>
</protein>
<dbReference type="PANTHER" id="PTHR30093:SF47">
    <property type="entry name" value="TYPE IV PILUS NON-CORE MINOR PILIN PILE"/>
    <property type="match status" value="1"/>
</dbReference>
<dbReference type="Proteomes" id="UP000439994">
    <property type="component" value="Unassembled WGS sequence"/>
</dbReference>
<organism evidence="3 4">
    <name type="scientific">Psychrosphaera haliotis</name>
    <dbReference type="NCBI Taxonomy" id="555083"/>
    <lineage>
        <taxon>Bacteria</taxon>
        <taxon>Pseudomonadati</taxon>
        <taxon>Pseudomonadota</taxon>
        <taxon>Gammaproteobacteria</taxon>
        <taxon>Alteromonadales</taxon>
        <taxon>Pseudoalteromonadaceae</taxon>
        <taxon>Psychrosphaera</taxon>
    </lineage>
</organism>
<dbReference type="Gene3D" id="3.30.700.10">
    <property type="entry name" value="Glycoprotein, Type 4 Pilin"/>
    <property type="match status" value="1"/>
</dbReference>
<keyword evidence="4" id="KW-1185">Reference proteome</keyword>
<dbReference type="GO" id="GO:0015627">
    <property type="term" value="C:type II protein secretion system complex"/>
    <property type="evidence" value="ECO:0007669"/>
    <property type="project" value="InterPro"/>
</dbReference>
<evidence type="ECO:0000256" key="1">
    <source>
        <dbReference type="ARBA" id="ARBA00022481"/>
    </source>
</evidence>
<keyword evidence="2" id="KW-1133">Transmembrane helix</keyword>
<keyword evidence="2" id="KW-0472">Membrane</keyword>
<comment type="caution">
    <text evidence="3">The sequence shown here is derived from an EMBL/GenBank/DDBJ whole genome shotgun (WGS) entry which is preliminary data.</text>
</comment>
<gene>
    <name evidence="3" type="ORF">GNP35_02730</name>
</gene>
<evidence type="ECO:0000256" key="2">
    <source>
        <dbReference type="SAM" id="Phobius"/>
    </source>
</evidence>
<dbReference type="NCBIfam" id="TIGR02532">
    <property type="entry name" value="IV_pilin_GFxxxE"/>
    <property type="match status" value="1"/>
</dbReference>
<dbReference type="InterPro" id="IPR045584">
    <property type="entry name" value="Pilin-like"/>
</dbReference>
<dbReference type="GO" id="GO:0015628">
    <property type="term" value="P:protein secretion by the type II secretion system"/>
    <property type="evidence" value="ECO:0007669"/>
    <property type="project" value="InterPro"/>
</dbReference>
<dbReference type="Pfam" id="PF16732">
    <property type="entry name" value="ComP_DUS"/>
    <property type="match status" value="1"/>
</dbReference>
<evidence type="ECO:0000313" key="4">
    <source>
        <dbReference type="Proteomes" id="UP000439994"/>
    </source>
</evidence>
<dbReference type="GO" id="GO:0043683">
    <property type="term" value="P:type IV pilus assembly"/>
    <property type="evidence" value="ECO:0007669"/>
    <property type="project" value="InterPro"/>
</dbReference>
<evidence type="ECO:0000313" key="3">
    <source>
        <dbReference type="EMBL" id="MUH71509.1"/>
    </source>
</evidence>
<dbReference type="PROSITE" id="PS00409">
    <property type="entry name" value="PROKAR_NTER_METHYL"/>
    <property type="match status" value="1"/>
</dbReference>
<proteinExistence type="predicted"/>
<reference evidence="3 4" key="1">
    <citation type="submission" date="2019-11" db="EMBL/GenBank/DDBJ databases">
        <title>P. haliotis isolates from Z. marina roots.</title>
        <authorList>
            <person name="Cohen M."/>
            <person name="Jospin G."/>
            <person name="Eisen J.A."/>
            <person name="Coil D.A."/>
        </authorList>
    </citation>
    <scope>NUCLEOTIDE SEQUENCE [LARGE SCALE GENOMIC DNA]</scope>
    <source>
        <strain evidence="3 4">UCD-MCMsp1aY</strain>
    </source>
</reference>